<keyword evidence="6" id="KW-0326">Glycosidase</keyword>
<feature type="domain" description="Glycosyl hydrolase family 30 TIM-barrel" evidence="7">
    <location>
        <begin position="108"/>
        <end position="443"/>
    </location>
</feature>
<dbReference type="PRINTS" id="PR00843">
    <property type="entry name" value="GLHYDRLASE30"/>
</dbReference>
<organism evidence="9 10">
    <name type="scientific">Mya arenaria</name>
    <name type="common">Soft-shell clam</name>
    <dbReference type="NCBI Taxonomy" id="6604"/>
    <lineage>
        <taxon>Eukaryota</taxon>
        <taxon>Metazoa</taxon>
        <taxon>Spiralia</taxon>
        <taxon>Lophotrochozoa</taxon>
        <taxon>Mollusca</taxon>
        <taxon>Bivalvia</taxon>
        <taxon>Autobranchia</taxon>
        <taxon>Heteroconchia</taxon>
        <taxon>Euheterodonta</taxon>
        <taxon>Imparidentia</taxon>
        <taxon>Neoheterodontei</taxon>
        <taxon>Myida</taxon>
        <taxon>Myoidea</taxon>
        <taxon>Myidae</taxon>
        <taxon>Mya</taxon>
    </lineage>
</organism>
<sequence length="511" mass="57641">MLVYNKDYIHDIDHSMRGMINETGICRKNTRSKADDGAIRRKSLMLLLVNLLVGAQAFITNNNDEYQVWLTTGDGSKKLRREAPCLRTPNGHGHSVWVDRTKRRQTMEGFGASLTNAAAYVIFHSSNRHLIMRDLFGNSLDDLGVSFLRLVMGASDFQGVNPYTYDDLPNNHNTDFDLNHFSIDKDRAFVLPIVKEARSINPNLRILATPWTAPAWMKTSHNMFGGELNGGGQYLEAYAKYFVRFIQAYQAEGIHIDYLSIQNEPLLSRNDYPTMVINVDLMKTFIRDHVGPQFRKGNINTKLIVYDHNWSDSWYPEQLLSDSSVKQYVSGVAWHGYDGNHDVPGGFHNKHPDVGMFFTEISGGGWDTNFASTLTWDSRIIFIGQTLNWAKAVGLWNLALDENHGPRVGVGGCNDCRGVITVSNGWYTKNVEYYAMGHLSRFVRPGAVRLQTNTFGWDELRSVAFVNTDGSTVIVVQNPSTSNSASFSLDLDAKHYQYDNLPPQSVVTFVK</sequence>
<dbReference type="Gene3D" id="3.20.20.80">
    <property type="entry name" value="Glycosidases"/>
    <property type="match status" value="1"/>
</dbReference>
<dbReference type="EC" id="3.2.1.45" evidence="3 6"/>
<evidence type="ECO:0000256" key="6">
    <source>
        <dbReference type="RuleBase" id="RU361188"/>
    </source>
</evidence>
<dbReference type="InterPro" id="IPR001139">
    <property type="entry name" value="Glyco_hydro_30"/>
</dbReference>
<dbReference type="SUPFAM" id="SSF51445">
    <property type="entry name" value="(Trans)glycosidases"/>
    <property type="match status" value="1"/>
</dbReference>
<keyword evidence="5 6" id="KW-0378">Hydrolase</keyword>
<evidence type="ECO:0000313" key="9">
    <source>
        <dbReference type="EMBL" id="WAQ99371.1"/>
    </source>
</evidence>
<dbReference type="Proteomes" id="UP001164746">
    <property type="component" value="Chromosome 3"/>
</dbReference>
<dbReference type="Pfam" id="PF17189">
    <property type="entry name" value="Glyco_hydro_30C"/>
    <property type="match status" value="1"/>
</dbReference>
<dbReference type="EMBL" id="CP111014">
    <property type="protein sequence ID" value="WAQ99371.1"/>
    <property type="molecule type" value="Genomic_DNA"/>
</dbReference>
<evidence type="ECO:0000256" key="1">
    <source>
        <dbReference type="ARBA" id="ARBA00001013"/>
    </source>
</evidence>
<evidence type="ECO:0000313" key="10">
    <source>
        <dbReference type="Proteomes" id="UP001164746"/>
    </source>
</evidence>
<keyword evidence="6" id="KW-0443">Lipid metabolism</keyword>
<evidence type="ECO:0000256" key="2">
    <source>
        <dbReference type="ARBA" id="ARBA00005382"/>
    </source>
</evidence>
<dbReference type="Pfam" id="PF02055">
    <property type="entry name" value="Glyco_hydro_30"/>
    <property type="match status" value="1"/>
</dbReference>
<evidence type="ECO:0000256" key="5">
    <source>
        <dbReference type="ARBA" id="ARBA00022801"/>
    </source>
</evidence>
<dbReference type="InterPro" id="IPR033452">
    <property type="entry name" value="GH30_C"/>
</dbReference>
<dbReference type="InterPro" id="IPR017853">
    <property type="entry name" value="GH"/>
</dbReference>
<gene>
    <name evidence="9" type="ORF">MAR_023744</name>
</gene>
<proteinExistence type="inferred from homology"/>
<evidence type="ECO:0000259" key="8">
    <source>
        <dbReference type="Pfam" id="PF17189"/>
    </source>
</evidence>
<dbReference type="InterPro" id="IPR013780">
    <property type="entry name" value="Glyco_hydro_b"/>
</dbReference>
<comment type="similarity">
    <text evidence="2 6">Belongs to the glycosyl hydrolase 30 family.</text>
</comment>
<feature type="domain" description="Glycosyl hydrolase family 30 beta sandwich" evidence="8">
    <location>
        <begin position="446"/>
        <end position="509"/>
    </location>
</feature>
<comment type="catalytic activity">
    <reaction evidence="1">
        <text>a beta-D-glucosyl-(1&lt;-&gt;1')-N-acylsphing-4-enine + H2O = an N-acylsphing-4-enine + D-glucose</text>
        <dbReference type="Rhea" id="RHEA:13269"/>
        <dbReference type="ChEBI" id="CHEBI:4167"/>
        <dbReference type="ChEBI" id="CHEBI:15377"/>
        <dbReference type="ChEBI" id="CHEBI:22801"/>
        <dbReference type="ChEBI" id="CHEBI:52639"/>
        <dbReference type="EC" id="3.2.1.45"/>
    </reaction>
    <physiologicalReaction direction="left-to-right" evidence="1">
        <dbReference type="Rhea" id="RHEA:13270"/>
    </physiologicalReaction>
</comment>
<dbReference type="InterPro" id="IPR033453">
    <property type="entry name" value="Glyco_hydro_30_TIM-barrel"/>
</dbReference>
<dbReference type="PANTHER" id="PTHR11069">
    <property type="entry name" value="GLUCOSYLCERAMIDASE"/>
    <property type="match status" value="1"/>
</dbReference>
<protein>
    <recommendedName>
        <fullName evidence="3 6">Glucosylceramidase</fullName>
        <ecNumber evidence="3 6">3.2.1.45</ecNumber>
    </recommendedName>
</protein>
<evidence type="ECO:0000256" key="3">
    <source>
        <dbReference type="ARBA" id="ARBA00012658"/>
    </source>
</evidence>
<dbReference type="PANTHER" id="PTHR11069:SF23">
    <property type="entry name" value="LYSOSOMAL ACID GLUCOSYLCERAMIDASE"/>
    <property type="match status" value="1"/>
</dbReference>
<keyword evidence="10" id="KW-1185">Reference proteome</keyword>
<dbReference type="Gene3D" id="2.60.40.1180">
    <property type="entry name" value="Golgi alpha-mannosidase II"/>
    <property type="match status" value="1"/>
</dbReference>
<name>A0ABY7DR47_MYAAR</name>
<accession>A0ABY7DR47</accession>
<evidence type="ECO:0000256" key="4">
    <source>
        <dbReference type="ARBA" id="ARBA00022729"/>
    </source>
</evidence>
<keyword evidence="4" id="KW-0732">Signal</keyword>
<keyword evidence="6" id="KW-0746">Sphingolipid metabolism</keyword>
<evidence type="ECO:0000259" key="7">
    <source>
        <dbReference type="Pfam" id="PF02055"/>
    </source>
</evidence>
<reference evidence="9" key="1">
    <citation type="submission" date="2022-11" db="EMBL/GenBank/DDBJ databases">
        <title>Centuries of genome instability and evolution in soft-shell clam transmissible cancer (bioRxiv).</title>
        <authorList>
            <person name="Hart S.F.M."/>
            <person name="Yonemitsu M.A."/>
            <person name="Giersch R.M."/>
            <person name="Beal B.F."/>
            <person name="Arriagada G."/>
            <person name="Davis B.W."/>
            <person name="Ostrander E.A."/>
            <person name="Goff S.P."/>
            <person name="Metzger M.J."/>
        </authorList>
    </citation>
    <scope>NUCLEOTIDE SEQUENCE</scope>
    <source>
        <strain evidence="9">MELC-2E11</strain>
        <tissue evidence="9">Siphon/mantle</tissue>
    </source>
</reference>